<dbReference type="Proteomes" id="UP000245624">
    <property type="component" value="Unassembled WGS sequence"/>
</dbReference>
<dbReference type="EMBL" id="QGTD01000020">
    <property type="protein sequence ID" value="PWU66768.1"/>
    <property type="molecule type" value="Genomic_DNA"/>
</dbReference>
<dbReference type="PANTHER" id="PTHR41259">
    <property type="entry name" value="DOUBLE-STRAND BREAK REPAIR RAD50 ATPASE, PUTATIVE-RELATED"/>
    <property type="match status" value="1"/>
</dbReference>
<feature type="transmembrane region" description="Helical" evidence="2">
    <location>
        <begin position="484"/>
        <end position="502"/>
    </location>
</feature>
<evidence type="ECO:0000313" key="5">
    <source>
        <dbReference type="Proteomes" id="UP000245624"/>
    </source>
</evidence>
<keyword evidence="2" id="KW-0812">Transmembrane</keyword>
<gene>
    <name evidence="4" type="ORF">DLJ74_18005</name>
</gene>
<proteinExistence type="predicted"/>
<dbReference type="AlphaFoldDB" id="A0A317KWE5"/>
<dbReference type="InterPro" id="IPR038734">
    <property type="entry name" value="YhaN_AAA"/>
</dbReference>
<keyword evidence="5" id="KW-1185">Reference proteome</keyword>
<feature type="transmembrane region" description="Helical" evidence="2">
    <location>
        <begin position="459"/>
        <end position="478"/>
    </location>
</feature>
<dbReference type="RefSeq" id="WP_109985516.1">
    <property type="nucleotide sequence ID" value="NZ_QGTD01000020.1"/>
</dbReference>
<dbReference type="PANTHER" id="PTHR41259:SF1">
    <property type="entry name" value="DOUBLE-STRAND BREAK REPAIR RAD50 ATPASE, PUTATIVE-RELATED"/>
    <property type="match status" value="1"/>
</dbReference>
<organism evidence="4 5">
    <name type="scientific">Gracilibacillus dipsosauri</name>
    <dbReference type="NCBI Taxonomy" id="178340"/>
    <lineage>
        <taxon>Bacteria</taxon>
        <taxon>Bacillati</taxon>
        <taxon>Bacillota</taxon>
        <taxon>Bacilli</taxon>
        <taxon>Bacillales</taxon>
        <taxon>Bacillaceae</taxon>
        <taxon>Gracilibacillus</taxon>
    </lineage>
</organism>
<feature type="coiled-coil region" evidence="1">
    <location>
        <begin position="182"/>
        <end position="233"/>
    </location>
</feature>
<evidence type="ECO:0000259" key="3">
    <source>
        <dbReference type="Pfam" id="PF13514"/>
    </source>
</evidence>
<sequence>MRIESVHIYGFGKWQNKQFYLNNSSLLEITGENEAGKSTLRQFILYMLFGLPSKKLEKYLPKQGAQIGGRMVISALSSKEVTVERVQGKNKGKAIIYLENGKREEEAWLLQHIRGIDRAQYEAIYSFDSADLRQIHQLNNDSLNDVLLAVGMTGSDRIYYAEKKLEKDRSDLFKPFGKKPAINQVLAELSLLKKKLSVAKEEEATYNDRLTKIRALEEEIVQLEKSIEEKQAHQLQLEKILSYYAQIEEYYLTIQRLDRLTGLTAFPAHGLERYKQLKEELLPYKSENLMLQRNIEEIKHKLDTLSDTVFSEEDIGLLKQAMELSDAIKQWKKQKNEHEQKIKNIEVEVHTKLQSLQITLSVEELEALTLPFYLEELWTDLSKQKDQLELENQYIRNELQALDKIIKELKEKKQSCQSSLVDAAIISKYQQEVEKSKLNREQQSQIKQMTNQQAGKTSYLLSMMLLIVGLIIAIGLVFWKNELLWGSLLVIVTALPFIYFQLNRRIFNKWMLQMNPTETFLTDEDLTKREEIISEQEKVQQLLDKVERDLTANQVEKLKLEERASSIQSRYQQLQEKITDQIEAYPFLENIVLTYWPKLYQQLMLLQERIIERYKEQEKNSSCRDQLKQLESKQAEALNPLNIDATEIEEKLTAEEMKRKEYLQLRNHYQQLVDEQNHCIDRQQPYLEEISLLFQAANTKDEHEFIEKGERTHEKREIEKKASQLFDSLTVWMDVTEIKKIRAGEYDDEVLLKKQLTKISKEIDDVKEKWKQKSQQLSDQRAALEMLEVREEVSLLKHQIALKKEKLEKLAGEWAIDQIALERLLQAKNRYYEIYVPKVFQHASNYFSRLTLGRYQQLVLLEESNWIQVEDREGFFYTVDELSQGTKDQLYIAIRLALSNVMAKDLSLPFLIDDGFVHFDQYRKESILEILQELSEDHQILYFTTEVSSGSMIKIN</sequence>
<evidence type="ECO:0000256" key="2">
    <source>
        <dbReference type="SAM" id="Phobius"/>
    </source>
</evidence>
<dbReference type="OrthoDB" id="9764467at2"/>
<dbReference type="SUPFAM" id="SSF52540">
    <property type="entry name" value="P-loop containing nucleoside triphosphate hydrolases"/>
    <property type="match status" value="1"/>
</dbReference>
<feature type="domain" description="YhaN AAA" evidence="3">
    <location>
        <begin position="1"/>
        <end position="199"/>
    </location>
</feature>
<keyword evidence="1" id="KW-0175">Coiled coil</keyword>
<dbReference type="Gene3D" id="3.40.50.300">
    <property type="entry name" value="P-loop containing nucleotide triphosphate hydrolases"/>
    <property type="match status" value="2"/>
</dbReference>
<keyword evidence="2" id="KW-1133">Transmembrane helix</keyword>
<name>A0A317KWE5_9BACI</name>
<feature type="coiled-coil region" evidence="1">
    <location>
        <begin position="529"/>
        <end position="577"/>
    </location>
</feature>
<dbReference type="Pfam" id="PF13514">
    <property type="entry name" value="AAA_27"/>
    <property type="match status" value="1"/>
</dbReference>
<comment type="caution">
    <text evidence="4">The sequence shown here is derived from an EMBL/GenBank/DDBJ whole genome shotgun (WGS) entry which is preliminary data.</text>
</comment>
<protein>
    <recommendedName>
        <fullName evidence="3">YhaN AAA domain-containing protein</fullName>
    </recommendedName>
</protein>
<evidence type="ECO:0000313" key="4">
    <source>
        <dbReference type="EMBL" id="PWU66768.1"/>
    </source>
</evidence>
<reference evidence="4 5" key="1">
    <citation type="submission" date="2018-05" db="EMBL/GenBank/DDBJ databases">
        <title>Genomic analysis of Gracilibacillus dipsosauri DD1 reveals novel features of a salt-tolerant amylase.</title>
        <authorList>
            <person name="Deutch C.E."/>
            <person name="Yang S."/>
        </authorList>
    </citation>
    <scope>NUCLEOTIDE SEQUENCE [LARGE SCALE GENOMIC DNA]</scope>
    <source>
        <strain evidence="4 5">DD1</strain>
    </source>
</reference>
<evidence type="ECO:0000256" key="1">
    <source>
        <dbReference type="SAM" id="Coils"/>
    </source>
</evidence>
<dbReference type="InterPro" id="IPR027417">
    <property type="entry name" value="P-loop_NTPase"/>
</dbReference>
<keyword evidence="2" id="KW-0472">Membrane</keyword>
<feature type="coiled-coil region" evidence="1">
    <location>
        <begin position="288"/>
        <end position="348"/>
    </location>
</feature>
<feature type="coiled-coil region" evidence="1">
    <location>
        <begin position="385"/>
        <end position="419"/>
    </location>
</feature>
<accession>A0A317KWE5</accession>